<protein>
    <submittedName>
        <fullName evidence="1">Cytochrome P450</fullName>
    </submittedName>
</protein>
<sequence length="499" mass="55274">MKVDATWNAWPVVGAAVLALTVWWWLRSRARAPFFPGPKGLPVVGNIFNLPKPGKEEWIAYAKMGNELGTDIVHLNVLGSHLVVVNSAKAANDLFEKRSLKLDWILGFLPYGQKWRNYRKAFHEHFNPTTVHQYKPLEVKSAHQLLFSILTAPESFMDSIRHMAGHTIISIAYGIDVKPANDPYVLTAEKTLHSVALAASQGGHLDMMPWLADMPWWVPGAGFKKVADECHHYGVEMLEAPFAAAKAAVAAGKAAPSVATSRISQLDANSSASDRTMAKILPGNVYLGYPYGVIQTVSAIQTFFLAMVLHPEAQKRAQAEIDSVVGTDRLPDFDDEDSLPYVKALVKEVLRWHPVVPLAIPHRLEVDDVYDGHLIPGGSVVLGNAWAMLHDKSVFPEPSRFLPEHFLKDSDLFPDFAFGFGRRACPGRYMAWHSVWIAVVSVLAAYDISPAVDEHGQEVSPSEDYRSGIVSYPERFPCRIKPRTKTAEDLIIATQNIVS</sequence>
<proteinExistence type="predicted"/>
<comment type="caution">
    <text evidence="1">The sequence shown here is derived from an EMBL/GenBank/DDBJ whole genome shotgun (WGS) entry which is preliminary data.</text>
</comment>
<reference evidence="1" key="2">
    <citation type="journal article" date="2022" name="New Phytol.">
        <title>Evolutionary transition to the ectomycorrhizal habit in the genomes of a hyperdiverse lineage of mushroom-forming fungi.</title>
        <authorList>
            <person name="Looney B."/>
            <person name="Miyauchi S."/>
            <person name="Morin E."/>
            <person name="Drula E."/>
            <person name="Courty P.E."/>
            <person name="Kohler A."/>
            <person name="Kuo A."/>
            <person name="LaButti K."/>
            <person name="Pangilinan J."/>
            <person name="Lipzen A."/>
            <person name="Riley R."/>
            <person name="Andreopoulos W."/>
            <person name="He G."/>
            <person name="Johnson J."/>
            <person name="Nolan M."/>
            <person name="Tritt A."/>
            <person name="Barry K.W."/>
            <person name="Grigoriev I.V."/>
            <person name="Nagy L.G."/>
            <person name="Hibbett D."/>
            <person name="Henrissat B."/>
            <person name="Matheny P.B."/>
            <person name="Labbe J."/>
            <person name="Martin F.M."/>
        </authorList>
    </citation>
    <scope>NUCLEOTIDE SEQUENCE</scope>
    <source>
        <strain evidence="1">FP105234-sp</strain>
    </source>
</reference>
<dbReference type="Proteomes" id="UP000814033">
    <property type="component" value="Unassembled WGS sequence"/>
</dbReference>
<evidence type="ECO:0000313" key="2">
    <source>
        <dbReference type="Proteomes" id="UP000814033"/>
    </source>
</evidence>
<reference evidence="1" key="1">
    <citation type="submission" date="2021-02" db="EMBL/GenBank/DDBJ databases">
        <authorList>
            <consortium name="DOE Joint Genome Institute"/>
            <person name="Ahrendt S."/>
            <person name="Looney B.P."/>
            <person name="Miyauchi S."/>
            <person name="Morin E."/>
            <person name="Drula E."/>
            <person name="Courty P.E."/>
            <person name="Chicoki N."/>
            <person name="Fauchery L."/>
            <person name="Kohler A."/>
            <person name="Kuo A."/>
            <person name="Labutti K."/>
            <person name="Pangilinan J."/>
            <person name="Lipzen A."/>
            <person name="Riley R."/>
            <person name="Andreopoulos W."/>
            <person name="He G."/>
            <person name="Johnson J."/>
            <person name="Barry K.W."/>
            <person name="Grigoriev I.V."/>
            <person name="Nagy L."/>
            <person name="Hibbett D."/>
            <person name="Henrissat B."/>
            <person name="Matheny P.B."/>
            <person name="Labbe J."/>
            <person name="Martin F."/>
        </authorList>
    </citation>
    <scope>NUCLEOTIDE SEQUENCE</scope>
    <source>
        <strain evidence="1">FP105234-sp</strain>
    </source>
</reference>
<gene>
    <name evidence="1" type="ORF">FA95DRAFT_1481596</name>
</gene>
<keyword evidence="2" id="KW-1185">Reference proteome</keyword>
<organism evidence="1 2">
    <name type="scientific">Auriscalpium vulgare</name>
    <dbReference type="NCBI Taxonomy" id="40419"/>
    <lineage>
        <taxon>Eukaryota</taxon>
        <taxon>Fungi</taxon>
        <taxon>Dikarya</taxon>
        <taxon>Basidiomycota</taxon>
        <taxon>Agaricomycotina</taxon>
        <taxon>Agaricomycetes</taxon>
        <taxon>Russulales</taxon>
        <taxon>Auriscalpiaceae</taxon>
        <taxon>Auriscalpium</taxon>
    </lineage>
</organism>
<dbReference type="EMBL" id="MU275840">
    <property type="protein sequence ID" value="KAI0053497.1"/>
    <property type="molecule type" value="Genomic_DNA"/>
</dbReference>
<evidence type="ECO:0000313" key="1">
    <source>
        <dbReference type="EMBL" id="KAI0053497.1"/>
    </source>
</evidence>
<name>A0ACB8SBA8_9AGAM</name>
<accession>A0ACB8SBA8</accession>